<name>A0A369J8W0_HYPMA</name>
<organism evidence="2 3">
    <name type="scientific">Hypsizygus marmoreus</name>
    <name type="common">White beech mushroom</name>
    <name type="synonym">Agaricus marmoreus</name>
    <dbReference type="NCBI Taxonomy" id="39966"/>
    <lineage>
        <taxon>Eukaryota</taxon>
        <taxon>Fungi</taxon>
        <taxon>Dikarya</taxon>
        <taxon>Basidiomycota</taxon>
        <taxon>Agaricomycotina</taxon>
        <taxon>Agaricomycetes</taxon>
        <taxon>Agaricomycetidae</taxon>
        <taxon>Agaricales</taxon>
        <taxon>Tricholomatineae</taxon>
        <taxon>Lyophyllaceae</taxon>
        <taxon>Hypsizygus</taxon>
    </lineage>
</organism>
<dbReference type="AlphaFoldDB" id="A0A369J8W0"/>
<sequence>MASGRKRERGRGAQSTNLIHTRDGFRELDAKDGRERAPPFKIKGSWNRPYTGARELIEGKRTLRDRWANPERGRRVRLKLSSPFRFSNQGKADVPYSSSNRPATRPQSLSIQRPACVAQCVNWGEVWKSPNTLGASLEQYEIYIKQVGDCARSAGQGARQGKELGKELRKEEQKDRGHPGGCATILYAVRAVPSRPNIVIQHVLAIIAIFCVRPRKIYLNTSWGHLGKASCLILTEQCNLFPTRHSGVLEHAPKTIFGS</sequence>
<reference evidence="2" key="1">
    <citation type="submission" date="2018-04" db="EMBL/GenBank/DDBJ databases">
        <title>Whole genome sequencing of Hypsizygus marmoreus.</title>
        <authorList>
            <person name="Choi I.-G."/>
            <person name="Min B."/>
            <person name="Kim J.-G."/>
            <person name="Kim S."/>
            <person name="Oh Y.-L."/>
            <person name="Kong W.-S."/>
            <person name="Park H."/>
            <person name="Jeong J."/>
            <person name="Song E.-S."/>
        </authorList>
    </citation>
    <scope>NUCLEOTIDE SEQUENCE [LARGE SCALE GENOMIC DNA]</scope>
    <source>
        <strain evidence="2">51987-8</strain>
    </source>
</reference>
<dbReference type="InParanoid" id="A0A369J8W0"/>
<keyword evidence="3" id="KW-1185">Reference proteome</keyword>
<comment type="caution">
    <text evidence="2">The sequence shown here is derived from an EMBL/GenBank/DDBJ whole genome shotgun (WGS) entry which is preliminary data.</text>
</comment>
<dbReference type="Proteomes" id="UP000076154">
    <property type="component" value="Unassembled WGS sequence"/>
</dbReference>
<feature type="compositionally biased region" description="Basic and acidic residues" evidence="1">
    <location>
        <begin position="160"/>
        <end position="176"/>
    </location>
</feature>
<feature type="region of interest" description="Disordered" evidence="1">
    <location>
        <begin position="156"/>
        <end position="176"/>
    </location>
</feature>
<evidence type="ECO:0000313" key="3">
    <source>
        <dbReference type="Proteomes" id="UP000076154"/>
    </source>
</evidence>
<feature type="compositionally biased region" description="Basic and acidic residues" evidence="1">
    <location>
        <begin position="20"/>
        <end position="38"/>
    </location>
</feature>
<accession>A0A369J8W0</accession>
<dbReference type="EMBL" id="LUEZ02000131">
    <property type="protein sequence ID" value="RDB16183.1"/>
    <property type="molecule type" value="Genomic_DNA"/>
</dbReference>
<proteinExistence type="predicted"/>
<protein>
    <submittedName>
        <fullName evidence="2">Uncharacterized protein</fullName>
    </submittedName>
</protein>
<gene>
    <name evidence="2" type="ORF">Hypma_003323</name>
</gene>
<feature type="region of interest" description="Disordered" evidence="1">
    <location>
        <begin position="1"/>
        <end position="42"/>
    </location>
</feature>
<evidence type="ECO:0000313" key="2">
    <source>
        <dbReference type="EMBL" id="RDB16183.1"/>
    </source>
</evidence>
<evidence type="ECO:0000256" key="1">
    <source>
        <dbReference type="SAM" id="MobiDB-lite"/>
    </source>
</evidence>